<dbReference type="FunCoup" id="E3LPL2">
    <property type="interactions" value="2"/>
</dbReference>
<dbReference type="OMA" id="CYEISIH"/>
<name>E3LPL2_CAERE</name>
<keyword evidence="3" id="KW-1133">Transmembrane helix</keyword>
<dbReference type="AlphaFoldDB" id="E3LPL2"/>
<dbReference type="Pfam" id="PF10328">
    <property type="entry name" value="7TM_GPCR_Srx"/>
    <property type="match status" value="1"/>
</dbReference>
<evidence type="ECO:0000313" key="5">
    <source>
        <dbReference type="EMBL" id="EFP05353.1"/>
    </source>
</evidence>
<dbReference type="PANTHER" id="PTHR23017:SF43">
    <property type="entry name" value="G-PROTEIN COUPLED RECEPTORS FAMILY 1 PROFILE DOMAIN-CONTAINING PROTEIN"/>
    <property type="match status" value="1"/>
</dbReference>
<evidence type="ECO:0000256" key="2">
    <source>
        <dbReference type="ARBA" id="ARBA00022692"/>
    </source>
</evidence>
<evidence type="ECO:0000256" key="1">
    <source>
        <dbReference type="ARBA" id="ARBA00004370"/>
    </source>
</evidence>
<evidence type="ECO:0000256" key="3">
    <source>
        <dbReference type="ARBA" id="ARBA00022989"/>
    </source>
</evidence>
<evidence type="ECO:0000256" key="4">
    <source>
        <dbReference type="ARBA" id="ARBA00023136"/>
    </source>
</evidence>
<dbReference type="InterPro" id="IPR019430">
    <property type="entry name" value="7TM_GPCR_serpentine_rcpt_Srx"/>
</dbReference>
<dbReference type="PANTHER" id="PTHR23017">
    <property type="entry name" value="SERPENTINE RECEPTOR, CLASS X"/>
    <property type="match status" value="1"/>
</dbReference>
<keyword evidence="4" id="KW-0472">Membrane</keyword>
<keyword evidence="6" id="KW-1185">Reference proteome</keyword>
<protein>
    <submittedName>
        <fullName evidence="5">CRE-SRX-33 protein</fullName>
    </submittedName>
</protein>
<accession>E3LPL2</accession>
<evidence type="ECO:0000313" key="6">
    <source>
        <dbReference type="Proteomes" id="UP000008281"/>
    </source>
</evidence>
<dbReference type="InterPro" id="IPR017452">
    <property type="entry name" value="GPCR_Rhodpsn_7TM"/>
</dbReference>
<dbReference type="EMBL" id="DS268412">
    <property type="protein sequence ID" value="EFP05353.1"/>
    <property type="molecule type" value="Genomic_DNA"/>
</dbReference>
<sequence>MQEPQFVGISLLPISLFGMVFNWTVTFIIIKDKSISSPFMLLTLVKSFFDAVYLTVYFLYVTPMIVLANKFMIRYSGHAGYLLVVCYEISIHTHFLTSLNRFSAVFFPFSYKSTFSIRATSIYLIVIAIFSFSMMTFVIYGLDCKLEYDPTTWVAFYDVTIPVCGWYAYYADFLKNVVVVLADAIIDIVTLLKVQKMRRQFRDGKRADNYTKKEADFLKQTFGQGICYLMGYASYLVVPANSNKYVTFFMSLVSWALIAMIDGLFTIVYNSEIRTKILKKQEATVGSTVVSVNN</sequence>
<proteinExistence type="predicted"/>
<dbReference type="eggNOG" id="ENOG502TG76">
    <property type="taxonomic scope" value="Eukaryota"/>
</dbReference>
<reference evidence="5" key="1">
    <citation type="submission" date="2007-07" db="EMBL/GenBank/DDBJ databases">
        <title>PCAP assembly of the Caenorhabditis remanei genome.</title>
        <authorList>
            <consortium name="The Caenorhabditis remanei Sequencing Consortium"/>
            <person name="Wilson R.K."/>
        </authorList>
    </citation>
    <scope>NUCLEOTIDE SEQUENCE [LARGE SCALE GENOMIC DNA]</scope>
    <source>
        <strain evidence="5">PB4641</strain>
    </source>
</reference>
<comment type="subcellular location">
    <subcellularLocation>
        <location evidence="1">Membrane</location>
    </subcellularLocation>
</comment>
<dbReference type="HOGENOM" id="CLU_059630_3_1_1"/>
<organism evidence="6">
    <name type="scientific">Caenorhabditis remanei</name>
    <name type="common">Caenorhabditis vulgaris</name>
    <dbReference type="NCBI Taxonomy" id="31234"/>
    <lineage>
        <taxon>Eukaryota</taxon>
        <taxon>Metazoa</taxon>
        <taxon>Ecdysozoa</taxon>
        <taxon>Nematoda</taxon>
        <taxon>Chromadorea</taxon>
        <taxon>Rhabditida</taxon>
        <taxon>Rhabditina</taxon>
        <taxon>Rhabditomorpha</taxon>
        <taxon>Rhabditoidea</taxon>
        <taxon>Rhabditidae</taxon>
        <taxon>Peloderinae</taxon>
        <taxon>Caenorhabditis</taxon>
    </lineage>
</organism>
<keyword evidence="2" id="KW-0812">Transmembrane</keyword>
<dbReference type="Gene3D" id="1.20.1070.10">
    <property type="entry name" value="Rhodopsin 7-helix transmembrane proteins"/>
    <property type="match status" value="1"/>
</dbReference>
<dbReference type="PROSITE" id="PS50262">
    <property type="entry name" value="G_PROTEIN_RECEP_F1_2"/>
    <property type="match status" value="1"/>
</dbReference>
<gene>
    <name evidence="5" type="primary">Cre-srx-33</name>
    <name evidence="5" type="ORF">CRE_27306</name>
</gene>
<dbReference type="GO" id="GO:0016020">
    <property type="term" value="C:membrane"/>
    <property type="evidence" value="ECO:0007669"/>
    <property type="project" value="UniProtKB-SubCell"/>
</dbReference>
<dbReference type="Proteomes" id="UP000008281">
    <property type="component" value="Unassembled WGS sequence"/>
</dbReference>
<dbReference type="SUPFAM" id="SSF81321">
    <property type="entry name" value="Family A G protein-coupled receptor-like"/>
    <property type="match status" value="1"/>
</dbReference>
<dbReference type="OrthoDB" id="5842441at2759"/>